<accession>A0ABV8SEM4</accession>
<evidence type="ECO:0000313" key="2">
    <source>
        <dbReference type="Proteomes" id="UP001595755"/>
    </source>
</evidence>
<proteinExistence type="predicted"/>
<sequence length="90" mass="10808">MIPAAKVHIEVDQKEIARIIEEQISRQVHQQLLLLDINKIAELTSMSVRYLEDEILSDPRVRMYERKKQRKRWWLAQPTLKAIEEIVSNW</sequence>
<dbReference type="Proteomes" id="UP001595755">
    <property type="component" value="Unassembled WGS sequence"/>
</dbReference>
<comment type="caution">
    <text evidence="1">The sequence shown here is derived from an EMBL/GenBank/DDBJ whole genome shotgun (WGS) entry which is preliminary data.</text>
</comment>
<keyword evidence="2" id="KW-1185">Reference proteome</keyword>
<dbReference type="RefSeq" id="WP_204601330.1">
    <property type="nucleotide sequence ID" value="NZ_JBHSED010000040.1"/>
</dbReference>
<reference evidence="2" key="1">
    <citation type="journal article" date="2019" name="Int. J. Syst. Evol. Microbiol.">
        <title>The Global Catalogue of Microorganisms (GCM) 10K type strain sequencing project: providing services to taxonomists for standard genome sequencing and annotation.</title>
        <authorList>
            <consortium name="The Broad Institute Genomics Platform"/>
            <consortium name="The Broad Institute Genome Sequencing Center for Infectious Disease"/>
            <person name="Wu L."/>
            <person name="Ma J."/>
        </authorList>
    </citation>
    <scope>NUCLEOTIDE SEQUENCE [LARGE SCALE GENOMIC DNA]</scope>
    <source>
        <strain evidence="2">CGMCC 4.1641</strain>
    </source>
</reference>
<evidence type="ECO:0000313" key="1">
    <source>
        <dbReference type="EMBL" id="MFC4305751.1"/>
    </source>
</evidence>
<name>A0ABV8SEM4_9BACL</name>
<gene>
    <name evidence="1" type="ORF">ACFO1S_20180</name>
</gene>
<organism evidence="1 2">
    <name type="scientific">Cohnella boryungensis</name>
    <dbReference type="NCBI Taxonomy" id="768479"/>
    <lineage>
        <taxon>Bacteria</taxon>
        <taxon>Bacillati</taxon>
        <taxon>Bacillota</taxon>
        <taxon>Bacilli</taxon>
        <taxon>Bacillales</taxon>
        <taxon>Paenibacillaceae</taxon>
        <taxon>Cohnella</taxon>
    </lineage>
</organism>
<protein>
    <submittedName>
        <fullName evidence="1">Uncharacterized protein</fullName>
    </submittedName>
</protein>
<dbReference type="EMBL" id="JBHSED010000040">
    <property type="protein sequence ID" value="MFC4305751.1"/>
    <property type="molecule type" value="Genomic_DNA"/>
</dbReference>